<accession>A0A368U959</accession>
<dbReference type="PROSITE" id="PS01307">
    <property type="entry name" value="MOTA"/>
    <property type="match status" value="1"/>
</dbReference>
<evidence type="ECO:0000313" key="13">
    <source>
        <dbReference type="Proteomes" id="UP000253204"/>
    </source>
</evidence>
<keyword evidence="4" id="KW-1003">Cell membrane</keyword>
<gene>
    <name evidence="12" type="ORF">DU506_05290</name>
</gene>
<dbReference type="AlphaFoldDB" id="A0A368U959"/>
<comment type="subcellular location">
    <subcellularLocation>
        <location evidence="1">Cell membrane</location>
        <topology evidence="1">Multi-pass membrane protein</topology>
    </subcellularLocation>
</comment>
<evidence type="ECO:0000256" key="8">
    <source>
        <dbReference type="ARBA" id="ARBA00023136"/>
    </source>
</evidence>
<evidence type="ECO:0000313" key="12">
    <source>
        <dbReference type="EMBL" id="RCV92957.1"/>
    </source>
</evidence>
<dbReference type="PANTHER" id="PTHR30433:SF2">
    <property type="entry name" value="MOTILITY PROTEIN A"/>
    <property type="match status" value="1"/>
</dbReference>
<evidence type="ECO:0000256" key="2">
    <source>
        <dbReference type="ARBA" id="ARBA00008038"/>
    </source>
</evidence>
<comment type="similarity">
    <text evidence="2">Belongs to the MotA family.</text>
</comment>
<dbReference type="EMBL" id="QPIJ01000007">
    <property type="protein sequence ID" value="RCV92957.1"/>
    <property type="molecule type" value="Genomic_DNA"/>
</dbReference>
<dbReference type="Proteomes" id="UP000253204">
    <property type="component" value="Unassembled WGS sequence"/>
</dbReference>
<dbReference type="InterPro" id="IPR047055">
    <property type="entry name" value="MotA-like"/>
</dbReference>
<dbReference type="GO" id="GO:0005886">
    <property type="term" value="C:plasma membrane"/>
    <property type="evidence" value="ECO:0007669"/>
    <property type="project" value="UniProtKB-SubCell"/>
</dbReference>
<keyword evidence="13" id="KW-1185">Reference proteome</keyword>
<feature type="domain" description="MotA/TolQ/ExbB proton channel" evidence="11">
    <location>
        <begin position="98"/>
        <end position="213"/>
    </location>
</feature>
<keyword evidence="6" id="KW-0283">Flagellar rotation</keyword>
<dbReference type="InterPro" id="IPR000540">
    <property type="entry name" value="Flag_MotA_CS"/>
</dbReference>
<evidence type="ECO:0000259" key="11">
    <source>
        <dbReference type="Pfam" id="PF01618"/>
    </source>
</evidence>
<dbReference type="OrthoDB" id="9806929at2"/>
<keyword evidence="3" id="KW-0813">Transport</keyword>
<feature type="region of interest" description="Disordered" evidence="9">
    <location>
        <begin position="245"/>
        <end position="266"/>
    </location>
</feature>
<comment type="caution">
    <text evidence="12">The sequence shown here is derived from an EMBL/GenBank/DDBJ whole genome shotgun (WGS) entry which is preliminary data.</text>
</comment>
<evidence type="ECO:0000256" key="9">
    <source>
        <dbReference type="SAM" id="MobiDB-lite"/>
    </source>
</evidence>
<dbReference type="GO" id="GO:0006935">
    <property type="term" value="P:chemotaxis"/>
    <property type="evidence" value="ECO:0007669"/>
    <property type="project" value="InterPro"/>
</dbReference>
<evidence type="ECO:0000256" key="4">
    <source>
        <dbReference type="ARBA" id="ARBA00022475"/>
    </source>
</evidence>
<keyword evidence="7 10" id="KW-1133">Transmembrane helix</keyword>
<dbReference type="RefSeq" id="WP_114485892.1">
    <property type="nucleotide sequence ID" value="NZ_CBCSHM010000013.1"/>
</dbReference>
<evidence type="ECO:0000256" key="7">
    <source>
        <dbReference type="ARBA" id="ARBA00022989"/>
    </source>
</evidence>
<feature type="transmembrane region" description="Helical" evidence="10">
    <location>
        <begin position="179"/>
        <end position="201"/>
    </location>
</feature>
<protein>
    <submittedName>
        <fullName evidence="12">Flagellar motor protein PomA</fullName>
    </submittedName>
</protein>
<keyword evidence="5 10" id="KW-0812">Transmembrane</keyword>
<evidence type="ECO:0000256" key="6">
    <source>
        <dbReference type="ARBA" id="ARBA00022779"/>
    </source>
</evidence>
<evidence type="ECO:0000256" key="10">
    <source>
        <dbReference type="SAM" id="Phobius"/>
    </source>
</evidence>
<proteinExistence type="inferred from homology"/>
<sequence>MDLATLIGLVGAAVLVSAAVILGTSPEVFMNPTGLLLVVGGSLFVVLAKFSLTQFRFAFKAVARAFKFQLPNTQESIEELVELSKISRKRGLLALEDQEVSSPFLQKGLQMLADGFSAEMISEMMGKERLLTLERNEAGGQVFSAFGEVAPSMGMIGTLVGLVQMLANMNEPSMIGPAMAVALLTTLYGAMIATMVANPIAEKLWLRMNQEAKMQQLWIDAVLAIKGDKNPRVLEQMLNIYLPPERRGKEDEASAEGATKPAGEQA</sequence>
<keyword evidence="12" id="KW-0966">Cell projection</keyword>
<evidence type="ECO:0000256" key="1">
    <source>
        <dbReference type="ARBA" id="ARBA00004651"/>
    </source>
</evidence>
<evidence type="ECO:0000256" key="3">
    <source>
        <dbReference type="ARBA" id="ARBA00022448"/>
    </source>
</evidence>
<feature type="transmembrane region" description="Helical" evidence="10">
    <location>
        <begin position="34"/>
        <end position="52"/>
    </location>
</feature>
<dbReference type="InterPro" id="IPR002898">
    <property type="entry name" value="MotA_ExbB_proton_chnl"/>
</dbReference>
<evidence type="ECO:0000256" key="5">
    <source>
        <dbReference type="ARBA" id="ARBA00022692"/>
    </source>
</evidence>
<dbReference type="GO" id="GO:0071978">
    <property type="term" value="P:bacterial-type flagellum-dependent swarming motility"/>
    <property type="evidence" value="ECO:0007669"/>
    <property type="project" value="InterPro"/>
</dbReference>
<reference evidence="12 13" key="1">
    <citation type="submission" date="2018-07" db="EMBL/GenBank/DDBJ databases">
        <title>Halomonas rutogse sp. nov., isolated from Lake TangqianCo on Tibetan Plateau.</title>
        <authorList>
            <person name="Lu H."/>
            <person name="Xing P."/>
            <person name="Wu Q."/>
        </authorList>
    </citation>
    <scope>NUCLEOTIDE SEQUENCE [LARGE SCALE GENOMIC DNA]</scope>
    <source>
        <strain evidence="12 13">TQ8S</strain>
    </source>
</reference>
<feature type="transmembrane region" description="Helical" evidence="10">
    <location>
        <begin position="145"/>
        <end position="167"/>
    </location>
</feature>
<keyword evidence="12" id="KW-0282">Flagellum</keyword>
<organism evidence="12 13">
    <name type="scientific">Vreelandella rituensis</name>
    <dbReference type="NCBI Taxonomy" id="2282306"/>
    <lineage>
        <taxon>Bacteria</taxon>
        <taxon>Pseudomonadati</taxon>
        <taxon>Pseudomonadota</taxon>
        <taxon>Gammaproteobacteria</taxon>
        <taxon>Oceanospirillales</taxon>
        <taxon>Halomonadaceae</taxon>
        <taxon>Vreelandella</taxon>
    </lineage>
</organism>
<name>A0A368U959_9GAMM</name>
<dbReference type="Pfam" id="PF01618">
    <property type="entry name" value="MotA_ExbB"/>
    <property type="match status" value="1"/>
</dbReference>
<keyword evidence="8 10" id="KW-0472">Membrane</keyword>
<dbReference type="PANTHER" id="PTHR30433">
    <property type="entry name" value="CHEMOTAXIS PROTEIN MOTA"/>
    <property type="match status" value="1"/>
</dbReference>
<keyword evidence="12" id="KW-0969">Cilium</keyword>